<organism evidence="8 9">
    <name type="scientific">Parasutterella secunda</name>
    <dbReference type="NCBI Taxonomy" id="626947"/>
    <lineage>
        <taxon>Bacteria</taxon>
        <taxon>Pseudomonadati</taxon>
        <taxon>Pseudomonadota</taxon>
        <taxon>Betaproteobacteria</taxon>
        <taxon>Burkholderiales</taxon>
        <taxon>Sutterellaceae</taxon>
        <taxon>Parasutterella</taxon>
    </lineage>
</organism>
<comment type="caution">
    <text evidence="8">The sequence shown here is derived from an EMBL/GenBank/DDBJ whole genome shotgun (WGS) entry which is preliminary data.</text>
</comment>
<dbReference type="InterPro" id="IPR000415">
    <property type="entry name" value="Nitroreductase-like"/>
</dbReference>
<evidence type="ECO:0000259" key="7">
    <source>
        <dbReference type="Pfam" id="PF00881"/>
    </source>
</evidence>
<dbReference type="InterPro" id="IPR033878">
    <property type="entry name" value="NfsB-like"/>
</dbReference>
<evidence type="ECO:0000256" key="2">
    <source>
        <dbReference type="ARBA" id="ARBA00007118"/>
    </source>
</evidence>
<keyword evidence="9" id="KW-1185">Reference proteome</keyword>
<feature type="domain" description="Nitroreductase" evidence="7">
    <location>
        <begin position="8"/>
        <end position="189"/>
    </location>
</feature>
<evidence type="ECO:0000256" key="1">
    <source>
        <dbReference type="ARBA" id="ARBA00001917"/>
    </source>
</evidence>
<protein>
    <submittedName>
        <fullName evidence="8">Nitroreductase family protein</fullName>
    </submittedName>
</protein>
<gene>
    <name evidence="8" type="ORF">H5985_06610</name>
</gene>
<sequence length="214" mass="24712">MDILELMRTRYTTKHYDPMRRVSDADMDTLLEVLRLSPSSTNIQPWKFYVIDTPEMRDRIMPAVKDFNLERMKAPQYIIFVVPKHLTKDYFEELYTQEEADGRYTSWKGPERPDTIRLTYSTKFDNDPEGLLRYTSNQAYLALGCLTVAAAAIGVDSTILGGLDFDKLDEILGLDKKDERSVVAIALGYRADNDSNAKRPKSRLPKTRVVEYLR</sequence>
<evidence type="ECO:0000313" key="9">
    <source>
        <dbReference type="Proteomes" id="UP000777002"/>
    </source>
</evidence>
<evidence type="ECO:0000256" key="4">
    <source>
        <dbReference type="ARBA" id="ARBA00022643"/>
    </source>
</evidence>
<keyword evidence="4" id="KW-0288">FMN</keyword>
<accession>A0ABS2GU75</accession>
<evidence type="ECO:0000256" key="6">
    <source>
        <dbReference type="ARBA" id="ARBA00023002"/>
    </source>
</evidence>
<dbReference type="PANTHER" id="PTHR43673">
    <property type="entry name" value="NAD(P)H NITROREDUCTASE YDGI-RELATED"/>
    <property type="match status" value="1"/>
</dbReference>
<name>A0ABS2GU75_9BURK</name>
<dbReference type="RefSeq" id="WP_205050521.1">
    <property type="nucleotide sequence ID" value="NZ_JACJKX010000011.1"/>
</dbReference>
<proteinExistence type="inferred from homology"/>
<dbReference type="Pfam" id="PF00881">
    <property type="entry name" value="Nitroreductase"/>
    <property type="match status" value="1"/>
</dbReference>
<reference evidence="8 9" key="1">
    <citation type="journal article" date="2021" name="Sci. Rep.">
        <title>The distribution of antibiotic resistance genes in chicken gut microbiota commensals.</title>
        <authorList>
            <person name="Juricova H."/>
            <person name="Matiasovicova J."/>
            <person name="Kubasova T."/>
            <person name="Cejkova D."/>
            <person name="Rychlik I."/>
        </authorList>
    </citation>
    <scope>NUCLEOTIDE SEQUENCE [LARGE SCALE GENOMIC DNA]</scope>
    <source>
        <strain evidence="8 9">An562</strain>
    </source>
</reference>
<evidence type="ECO:0000313" key="8">
    <source>
        <dbReference type="EMBL" id="MBM6928934.1"/>
    </source>
</evidence>
<keyword evidence="5" id="KW-0521">NADP</keyword>
<dbReference type="EMBL" id="JACJKX010000011">
    <property type="protein sequence ID" value="MBM6928934.1"/>
    <property type="molecule type" value="Genomic_DNA"/>
</dbReference>
<dbReference type="CDD" id="cd02149">
    <property type="entry name" value="NfsB-like"/>
    <property type="match status" value="1"/>
</dbReference>
<dbReference type="Gene3D" id="3.40.109.10">
    <property type="entry name" value="NADH Oxidase"/>
    <property type="match status" value="1"/>
</dbReference>
<keyword evidence="6" id="KW-0560">Oxidoreductase</keyword>
<dbReference type="SUPFAM" id="SSF55469">
    <property type="entry name" value="FMN-dependent nitroreductase-like"/>
    <property type="match status" value="1"/>
</dbReference>
<dbReference type="PANTHER" id="PTHR43673:SF2">
    <property type="entry name" value="NITROREDUCTASE"/>
    <property type="match status" value="1"/>
</dbReference>
<evidence type="ECO:0000256" key="3">
    <source>
        <dbReference type="ARBA" id="ARBA00022630"/>
    </source>
</evidence>
<comment type="cofactor">
    <cofactor evidence="1">
        <name>FMN</name>
        <dbReference type="ChEBI" id="CHEBI:58210"/>
    </cofactor>
</comment>
<evidence type="ECO:0000256" key="5">
    <source>
        <dbReference type="ARBA" id="ARBA00022857"/>
    </source>
</evidence>
<comment type="similarity">
    <text evidence="2">Belongs to the nitroreductase family.</text>
</comment>
<dbReference type="Proteomes" id="UP000777002">
    <property type="component" value="Unassembled WGS sequence"/>
</dbReference>
<keyword evidence="3" id="KW-0285">Flavoprotein</keyword>
<dbReference type="InterPro" id="IPR029479">
    <property type="entry name" value="Nitroreductase"/>
</dbReference>